<keyword evidence="4" id="KW-0418">Kinase</keyword>
<evidence type="ECO:0000256" key="3">
    <source>
        <dbReference type="ARBA" id="ARBA00022741"/>
    </source>
</evidence>
<reference evidence="9" key="1">
    <citation type="journal article" date="2019" name="Int. J. Syst. Evol. Microbiol.">
        <title>The Global Catalogue of Microorganisms (GCM) 10K type strain sequencing project: providing services to taxonomists for standard genome sequencing and annotation.</title>
        <authorList>
            <consortium name="The Broad Institute Genomics Platform"/>
            <consortium name="The Broad Institute Genome Sequencing Center for Infectious Disease"/>
            <person name="Wu L."/>
            <person name="Ma J."/>
        </authorList>
    </citation>
    <scope>NUCLEOTIDE SEQUENCE [LARGE SCALE GENOMIC DNA]</scope>
    <source>
        <strain evidence="9">KCTC 33575</strain>
    </source>
</reference>
<name>A0ABW5WWC7_9STAP</name>
<comment type="similarity">
    <text evidence="6">Belongs to the carbohydrate kinase PfkB family. LacC subfamily.</text>
</comment>
<evidence type="ECO:0000256" key="4">
    <source>
        <dbReference type="ARBA" id="ARBA00022777"/>
    </source>
</evidence>
<dbReference type="Gene3D" id="3.40.1190.20">
    <property type="match status" value="1"/>
</dbReference>
<sequence>MTMTNKILTVTLNPSVDILYCTDTFEIGNVHRVAKVSKTAGGKGLNVSNVADILGLNVTATGFLGGPNGEFIKSLLEESGITRDFVDVPMNTRNCINIASGGSHTELLEESDTVPFEYAEVLLRKIEQYDDIDFAVISGSLAAGIPVSIYGDIIRRLNDKKIKVIVDVNADILKEVLKEDIEIFMIKPNREEAAALFRDEPVRPHGVEHLIVSLGADGLECFNSSGRFKVSVPQEEVKNTVGSGDASVAGFIHGYSAGGLTQALQSMAAAGTANAVQETTGYIDINDYHNLLKKVSVRKV</sequence>
<keyword evidence="5 6" id="KW-0067">ATP-binding</keyword>
<organism evidence="8 9">
    <name type="scientific">Corticicoccus populi</name>
    <dbReference type="NCBI Taxonomy" id="1812821"/>
    <lineage>
        <taxon>Bacteria</taxon>
        <taxon>Bacillati</taxon>
        <taxon>Bacillota</taxon>
        <taxon>Bacilli</taxon>
        <taxon>Bacillales</taxon>
        <taxon>Staphylococcaceae</taxon>
        <taxon>Corticicoccus</taxon>
    </lineage>
</organism>
<comment type="caution">
    <text evidence="8">The sequence shown here is derived from an EMBL/GenBank/DDBJ whole genome shotgun (WGS) entry which is preliminary data.</text>
</comment>
<dbReference type="InterPro" id="IPR017583">
    <property type="entry name" value="Tagatose/fructose_Pkinase"/>
</dbReference>
<comment type="pathway">
    <text evidence="6">Carbohydrate metabolism; D-tagatose 6-phosphate degradation; D-glyceraldehyde 3-phosphate and glycerone phosphate from D-tagatose 6-phosphate: step 1/2.</text>
</comment>
<dbReference type="Proteomes" id="UP001597519">
    <property type="component" value="Unassembled WGS sequence"/>
</dbReference>
<dbReference type="Pfam" id="PF00294">
    <property type="entry name" value="PfkB"/>
    <property type="match status" value="1"/>
</dbReference>
<feature type="domain" description="Carbohydrate kinase PfkB" evidence="7">
    <location>
        <begin position="15"/>
        <end position="272"/>
    </location>
</feature>
<dbReference type="InterPro" id="IPR029056">
    <property type="entry name" value="Ribokinase-like"/>
</dbReference>
<dbReference type="PIRSF" id="PIRSF000535">
    <property type="entry name" value="1PFK/6PFK/LacC"/>
    <property type="match status" value="1"/>
</dbReference>
<proteinExistence type="inferred from homology"/>
<dbReference type="EC" id="2.7.1.144" evidence="6"/>
<evidence type="ECO:0000313" key="9">
    <source>
        <dbReference type="Proteomes" id="UP001597519"/>
    </source>
</evidence>
<dbReference type="CDD" id="cd01164">
    <property type="entry name" value="FruK_PfkB_like"/>
    <property type="match status" value="1"/>
</dbReference>
<dbReference type="InterPro" id="IPR002173">
    <property type="entry name" value="Carboh/pur_kinase_PfkB_CS"/>
</dbReference>
<accession>A0ABW5WWC7</accession>
<dbReference type="RefSeq" id="WP_377773724.1">
    <property type="nucleotide sequence ID" value="NZ_JBHUOQ010000003.1"/>
</dbReference>
<evidence type="ECO:0000256" key="2">
    <source>
        <dbReference type="ARBA" id="ARBA00022679"/>
    </source>
</evidence>
<comment type="catalytic activity">
    <reaction evidence="6">
        <text>D-tagatofuranose 6-phosphate + ATP = D-tagatofuranose 1,6-bisphosphate + ADP + H(+)</text>
        <dbReference type="Rhea" id="RHEA:12420"/>
        <dbReference type="ChEBI" id="CHEBI:15378"/>
        <dbReference type="ChEBI" id="CHEBI:30616"/>
        <dbReference type="ChEBI" id="CHEBI:58694"/>
        <dbReference type="ChEBI" id="CHEBI:58695"/>
        <dbReference type="ChEBI" id="CHEBI:456216"/>
        <dbReference type="EC" id="2.7.1.144"/>
    </reaction>
</comment>
<keyword evidence="6" id="KW-0423">Lactose metabolism</keyword>
<evidence type="ECO:0000256" key="5">
    <source>
        <dbReference type="ARBA" id="ARBA00022840"/>
    </source>
</evidence>
<dbReference type="NCBIfam" id="TIGR03168">
    <property type="entry name" value="1-PFK"/>
    <property type="match status" value="1"/>
</dbReference>
<keyword evidence="2 6" id="KW-0808">Transferase</keyword>
<dbReference type="InterPro" id="IPR011611">
    <property type="entry name" value="PfkB_dom"/>
</dbReference>
<evidence type="ECO:0000256" key="6">
    <source>
        <dbReference type="PIRNR" id="PIRNR000535"/>
    </source>
</evidence>
<evidence type="ECO:0000259" key="7">
    <source>
        <dbReference type="Pfam" id="PF00294"/>
    </source>
</evidence>
<comment type="similarity">
    <text evidence="1">Belongs to the carbohydrate kinase pfkB family.</text>
</comment>
<keyword evidence="9" id="KW-1185">Reference proteome</keyword>
<evidence type="ECO:0000313" key="8">
    <source>
        <dbReference type="EMBL" id="MFD2830568.1"/>
    </source>
</evidence>
<dbReference type="PROSITE" id="PS00584">
    <property type="entry name" value="PFKB_KINASES_2"/>
    <property type="match status" value="1"/>
</dbReference>
<gene>
    <name evidence="8" type="ORF">ACFSX4_08850</name>
</gene>
<keyword evidence="3 6" id="KW-0547">Nucleotide-binding</keyword>
<dbReference type="SUPFAM" id="SSF53613">
    <property type="entry name" value="Ribokinase-like"/>
    <property type="match status" value="1"/>
</dbReference>
<dbReference type="PANTHER" id="PTHR46566">
    <property type="entry name" value="1-PHOSPHOFRUCTOKINASE-RELATED"/>
    <property type="match status" value="1"/>
</dbReference>
<evidence type="ECO:0000256" key="1">
    <source>
        <dbReference type="ARBA" id="ARBA00005380"/>
    </source>
</evidence>
<dbReference type="PANTHER" id="PTHR46566:SF5">
    <property type="entry name" value="1-PHOSPHOFRUCTOKINASE"/>
    <property type="match status" value="1"/>
</dbReference>
<protein>
    <recommendedName>
        <fullName evidence="6">Tagatose-6-phosphate kinase</fullName>
        <ecNumber evidence="6">2.7.1.144</ecNumber>
    </recommendedName>
</protein>
<dbReference type="EMBL" id="JBHUOQ010000003">
    <property type="protein sequence ID" value="MFD2830568.1"/>
    <property type="molecule type" value="Genomic_DNA"/>
</dbReference>